<dbReference type="RefSeq" id="WP_380128230.1">
    <property type="nucleotide sequence ID" value="NZ_JBHSIU010000130.1"/>
</dbReference>
<name>A0ABV9WJ76_9ACTN</name>
<evidence type="ECO:0000313" key="2">
    <source>
        <dbReference type="Proteomes" id="UP001595912"/>
    </source>
</evidence>
<dbReference type="EMBL" id="JBHSIU010000130">
    <property type="protein sequence ID" value="MFC5007592.1"/>
    <property type="molecule type" value="Genomic_DNA"/>
</dbReference>
<reference evidence="2" key="1">
    <citation type="journal article" date="2019" name="Int. J. Syst. Evol. Microbiol.">
        <title>The Global Catalogue of Microorganisms (GCM) 10K type strain sequencing project: providing services to taxonomists for standard genome sequencing and annotation.</title>
        <authorList>
            <consortium name="The Broad Institute Genomics Platform"/>
            <consortium name="The Broad Institute Genome Sequencing Center for Infectious Disease"/>
            <person name="Wu L."/>
            <person name="Ma J."/>
        </authorList>
    </citation>
    <scope>NUCLEOTIDE SEQUENCE [LARGE SCALE GENOMIC DNA]</scope>
    <source>
        <strain evidence="2">CGMCC 4.7152</strain>
    </source>
</reference>
<gene>
    <name evidence="1" type="ORF">ACFPIJ_58530</name>
</gene>
<protein>
    <recommendedName>
        <fullName evidence="3">Glycosyltransferase</fullName>
    </recommendedName>
</protein>
<organism evidence="1 2">
    <name type="scientific">Dactylosporangium cerinum</name>
    <dbReference type="NCBI Taxonomy" id="1434730"/>
    <lineage>
        <taxon>Bacteria</taxon>
        <taxon>Bacillati</taxon>
        <taxon>Actinomycetota</taxon>
        <taxon>Actinomycetes</taxon>
        <taxon>Micromonosporales</taxon>
        <taxon>Micromonosporaceae</taxon>
        <taxon>Dactylosporangium</taxon>
    </lineage>
</organism>
<evidence type="ECO:0000313" key="1">
    <source>
        <dbReference type="EMBL" id="MFC5007592.1"/>
    </source>
</evidence>
<accession>A0ABV9WJ76</accession>
<evidence type="ECO:0008006" key="3">
    <source>
        <dbReference type="Google" id="ProtNLM"/>
    </source>
</evidence>
<dbReference type="Proteomes" id="UP001595912">
    <property type="component" value="Unassembled WGS sequence"/>
</dbReference>
<comment type="caution">
    <text evidence="1">The sequence shown here is derived from an EMBL/GenBank/DDBJ whole genome shotgun (WGS) entry which is preliminary data.</text>
</comment>
<sequence>MIPRISTVVMTHPDRIESAQRLVDAHPDMSIRIVLDPRPDGPPAAVRTARRAWSAMPGDASHHLVLQDDVRGTAHLGQHVTGAVAAMPDSPLCFFTEWGSKTAQAVRMAALCGNAWAEIVDHLHTSQAVLLPAALVRQLQAHMATPGVADDDAVADADLLFGFLRERGTTPLVSVPNLVEHIELPSLLGNDILRGPRHSPCFDPSLPTHDWDSGVWRPAAVLPQFSTRDARSYCHLRETGGGWTSPQTVDWLRERGLALPELVERFRSRLGALPAAARIRAVIAETMLFELWVTAYAAGVVLREHHGLDPDTAGGRLRAPVADRAWASLVPGALRKILPLPVSHWLAEELRALVRDAVSAGGSTR</sequence>
<keyword evidence="2" id="KW-1185">Reference proteome</keyword>
<proteinExistence type="predicted"/>